<dbReference type="AlphaFoldDB" id="A0A2P8GDS1"/>
<proteinExistence type="predicted"/>
<protein>
    <submittedName>
        <fullName evidence="1">Dual-action HEIGH metallo-peptidase</fullName>
    </submittedName>
</protein>
<name>A0A2P8GDS1_9BACT</name>
<gene>
    <name evidence="1" type="ORF">CLV42_104404</name>
</gene>
<dbReference type="EMBL" id="PYGK01000004">
    <property type="protein sequence ID" value="PSL32101.1"/>
    <property type="molecule type" value="Genomic_DNA"/>
</dbReference>
<evidence type="ECO:0000313" key="1">
    <source>
        <dbReference type="EMBL" id="PSL32101.1"/>
    </source>
</evidence>
<dbReference type="Pfam" id="PF12388">
    <property type="entry name" value="Peptidase_M57"/>
    <property type="match status" value="1"/>
</dbReference>
<dbReference type="Proteomes" id="UP000240978">
    <property type="component" value="Unassembled WGS sequence"/>
</dbReference>
<reference evidence="1 2" key="1">
    <citation type="submission" date="2018-03" db="EMBL/GenBank/DDBJ databases">
        <title>Genomic Encyclopedia of Archaeal and Bacterial Type Strains, Phase II (KMG-II): from individual species to whole genera.</title>
        <authorList>
            <person name="Goeker M."/>
        </authorList>
    </citation>
    <scope>NUCLEOTIDE SEQUENCE [LARGE SCALE GENOMIC DNA]</scope>
    <source>
        <strain evidence="1 2">DSM 18107</strain>
    </source>
</reference>
<accession>A0A2P8GDS1</accession>
<dbReference type="SUPFAM" id="SSF55486">
    <property type="entry name" value="Metalloproteases ('zincins'), catalytic domain"/>
    <property type="match status" value="1"/>
</dbReference>
<evidence type="ECO:0000313" key="2">
    <source>
        <dbReference type="Proteomes" id="UP000240978"/>
    </source>
</evidence>
<keyword evidence="2" id="KW-1185">Reference proteome</keyword>
<comment type="caution">
    <text evidence="1">The sequence shown here is derived from an EMBL/GenBank/DDBJ whole genome shotgun (WGS) entry which is preliminary data.</text>
</comment>
<sequence>MHEHNLYKILKHLNDMRKHVIGAFICLLAGTLMVSCKKDAVKSTTASEISDETKAKIYALGFGTENVRKVAGGYLVENDIVLTEENLNTKVNSPFLRIAESEQYRTTNLVSVSGTRNITVLVSGLGTAYQTGADTAIARYNRAGLSITFSRITSGTADITIQGFYQGPSGGFITLGSSGFPTAAGNPYNSILMNTHPQAYGSNPNVLYVGSVIQHEIGHCIGFRHTDYDTRVSCNQNVNEGDAGIGAIHIPGTPTGFDANSWMLACSNGGNRTFNANDLIALNYLY</sequence>
<dbReference type="Gene3D" id="3.40.390.10">
    <property type="entry name" value="Collagenase (Catalytic Domain)"/>
    <property type="match status" value="1"/>
</dbReference>
<dbReference type="InterPro" id="IPR024653">
    <property type="entry name" value="Peptidase_M10/M27/M57"/>
</dbReference>
<dbReference type="InterPro" id="IPR024079">
    <property type="entry name" value="MetalloPept_cat_dom_sf"/>
</dbReference>
<organism evidence="1 2">
    <name type="scientific">Chitinophaga ginsengisoli</name>
    <dbReference type="NCBI Taxonomy" id="363837"/>
    <lineage>
        <taxon>Bacteria</taxon>
        <taxon>Pseudomonadati</taxon>
        <taxon>Bacteroidota</taxon>
        <taxon>Chitinophagia</taxon>
        <taxon>Chitinophagales</taxon>
        <taxon>Chitinophagaceae</taxon>
        <taxon>Chitinophaga</taxon>
    </lineage>
</organism>
<dbReference type="GO" id="GO:0008237">
    <property type="term" value="F:metallopeptidase activity"/>
    <property type="evidence" value="ECO:0007669"/>
    <property type="project" value="InterPro"/>
</dbReference>